<feature type="compositionally biased region" description="Low complexity" evidence="1">
    <location>
        <begin position="50"/>
        <end position="62"/>
    </location>
</feature>
<accession>A0AAV9X5N3</accession>
<dbReference type="EMBL" id="JAVHJO010000010">
    <property type="protein sequence ID" value="KAK6535631.1"/>
    <property type="molecule type" value="Genomic_DNA"/>
</dbReference>
<evidence type="ECO:0000313" key="3">
    <source>
        <dbReference type="Proteomes" id="UP001365542"/>
    </source>
</evidence>
<feature type="region of interest" description="Disordered" evidence="1">
    <location>
        <begin position="394"/>
        <end position="417"/>
    </location>
</feature>
<evidence type="ECO:0000256" key="1">
    <source>
        <dbReference type="SAM" id="MobiDB-lite"/>
    </source>
</evidence>
<evidence type="ECO:0000313" key="2">
    <source>
        <dbReference type="EMBL" id="KAK6535631.1"/>
    </source>
</evidence>
<proteinExistence type="predicted"/>
<gene>
    <name evidence="2" type="ORF">TWF694_002086</name>
</gene>
<organism evidence="2 3">
    <name type="scientific">Orbilia ellipsospora</name>
    <dbReference type="NCBI Taxonomy" id="2528407"/>
    <lineage>
        <taxon>Eukaryota</taxon>
        <taxon>Fungi</taxon>
        <taxon>Dikarya</taxon>
        <taxon>Ascomycota</taxon>
        <taxon>Pezizomycotina</taxon>
        <taxon>Orbiliomycetes</taxon>
        <taxon>Orbiliales</taxon>
        <taxon>Orbiliaceae</taxon>
        <taxon>Orbilia</taxon>
    </lineage>
</organism>
<feature type="compositionally biased region" description="Basic and acidic residues" evidence="1">
    <location>
        <begin position="486"/>
        <end position="501"/>
    </location>
</feature>
<protein>
    <submittedName>
        <fullName evidence="2">Uncharacterized protein</fullName>
    </submittedName>
</protein>
<name>A0AAV9X5N3_9PEZI</name>
<feature type="compositionally biased region" description="Acidic residues" evidence="1">
    <location>
        <begin position="532"/>
        <end position="549"/>
    </location>
</feature>
<feature type="region of interest" description="Disordered" evidence="1">
    <location>
        <begin position="43"/>
        <end position="63"/>
    </location>
</feature>
<dbReference type="Proteomes" id="UP001365542">
    <property type="component" value="Unassembled WGS sequence"/>
</dbReference>
<dbReference type="AlphaFoldDB" id="A0AAV9X5N3"/>
<comment type="caution">
    <text evidence="2">The sequence shown here is derived from an EMBL/GenBank/DDBJ whole genome shotgun (WGS) entry which is preliminary data.</text>
</comment>
<feature type="region of interest" description="Disordered" evidence="1">
    <location>
        <begin position="325"/>
        <end position="345"/>
    </location>
</feature>
<sequence length="549" mass="62259">MELSVSVPYLEAREQGAPYISRSLVPENIKLASINIGVLKPGSPLSTAADSPSSVGESSDSELPQLARMITPPDNRRKGHYALKSTKQVMMDSGELVEVKVPEILLLTATEVGEVKILDNLRLKIDRIDDESDSDGVITFDMLNEIQKTAAIEWSGCNPDGSEYDNSLTLGWKKMRRVLDKYELQFEERSQIMKWARGHEVVGLRRYIETQPVFEQAVTLLQRFRRLFNETLQSEAEDHPAASFGSTVFRTIWVQFGIESTISRPAYQRSLLRVKATAHHPRHLDAREALNIMDWDKANDLCPIHSSILGTFDIPFSYAEERKRKRQYSTSSEDTSNLDSHTNCETERCREISPISIYADTECRSPRTEEENAAYKARHAIARMGWPQYIRDSYNAERQPSPSPSSSENELSDKEDGIEEDEWPVLPGVHGTHYHGRFSGVVEMVAGGVPGGMDFGLVRSDGWNSMRGATRRLKNEASFRPPGSPRSEKRRERKRLKEFPPHEIIGMVTEQNVGQVLHVIHNDGEDEHPDHEPEEEEVFDDALQEEQEE</sequence>
<feature type="region of interest" description="Disordered" evidence="1">
    <location>
        <begin position="519"/>
        <end position="549"/>
    </location>
</feature>
<reference evidence="2 3" key="1">
    <citation type="submission" date="2019-10" db="EMBL/GenBank/DDBJ databases">
        <authorList>
            <person name="Palmer J.M."/>
        </authorList>
    </citation>
    <scope>NUCLEOTIDE SEQUENCE [LARGE SCALE GENOMIC DNA]</scope>
    <source>
        <strain evidence="2 3">TWF694</strain>
    </source>
</reference>
<keyword evidence="3" id="KW-1185">Reference proteome</keyword>
<feature type="region of interest" description="Disordered" evidence="1">
    <location>
        <begin position="470"/>
        <end position="502"/>
    </location>
</feature>
<feature type="compositionally biased region" description="Polar residues" evidence="1">
    <location>
        <begin position="328"/>
        <end position="341"/>
    </location>
</feature>
<feature type="compositionally biased region" description="Basic and acidic residues" evidence="1">
    <location>
        <begin position="520"/>
        <end position="531"/>
    </location>
</feature>